<name>A0ABU4ZZB1_9HYPH</name>
<protein>
    <submittedName>
        <fullName evidence="1">Uncharacterized protein</fullName>
    </submittedName>
</protein>
<reference evidence="1 2" key="1">
    <citation type="submission" date="2023-08" db="EMBL/GenBank/DDBJ databases">
        <title>Implementing the SeqCode for naming new Mesorhizobium species isolated from Vachellia karroo root nodules.</title>
        <authorList>
            <person name="Van Lill M."/>
        </authorList>
    </citation>
    <scope>NUCLEOTIDE SEQUENCE [LARGE SCALE GENOMIC DNA]</scope>
    <source>
        <strain evidence="1 2">VK25D</strain>
    </source>
</reference>
<dbReference type="RefSeq" id="WP_320246145.1">
    <property type="nucleotide sequence ID" value="NZ_JAVIIQ010000002.1"/>
</dbReference>
<evidence type="ECO:0000313" key="2">
    <source>
        <dbReference type="Proteomes" id="UP001285154"/>
    </source>
</evidence>
<sequence length="64" mass="7126">MQIVAVELMAKLRDAIEAIGDHLSGMDSVNLQALEKRLPRNPLPGSAEMVMLLLVSHEMDSRKR</sequence>
<evidence type="ECO:0000313" key="1">
    <source>
        <dbReference type="EMBL" id="MDX8530765.1"/>
    </source>
</evidence>
<proteinExistence type="predicted"/>
<accession>A0ABU4ZZB1</accession>
<organism evidence="1 2">
    <name type="scientific">Mesorhizobium vachelliae</name>
    <dbReference type="NCBI Taxonomy" id="3072309"/>
    <lineage>
        <taxon>Bacteria</taxon>
        <taxon>Pseudomonadati</taxon>
        <taxon>Pseudomonadota</taxon>
        <taxon>Alphaproteobacteria</taxon>
        <taxon>Hyphomicrobiales</taxon>
        <taxon>Phyllobacteriaceae</taxon>
        <taxon>Mesorhizobium</taxon>
    </lineage>
</organism>
<comment type="caution">
    <text evidence="1">The sequence shown here is derived from an EMBL/GenBank/DDBJ whole genome shotgun (WGS) entry which is preliminary data.</text>
</comment>
<keyword evidence="2" id="KW-1185">Reference proteome</keyword>
<dbReference type="Proteomes" id="UP001285154">
    <property type="component" value="Unassembled WGS sequence"/>
</dbReference>
<gene>
    <name evidence="1" type="ORF">RFM42_07235</name>
</gene>
<dbReference type="EMBL" id="JAVIIQ010000002">
    <property type="protein sequence ID" value="MDX8530765.1"/>
    <property type="molecule type" value="Genomic_DNA"/>
</dbReference>